<accession>A0ABR1CZX1</accession>
<proteinExistence type="predicted"/>
<organism evidence="1 2">
    <name type="scientific">Necator americanus</name>
    <name type="common">Human hookworm</name>
    <dbReference type="NCBI Taxonomy" id="51031"/>
    <lineage>
        <taxon>Eukaryota</taxon>
        <taxon>Metazoa</taxon>
        <taxon>Ecdysozoa</taxon>
        <taxon>Nematoda</taxon>
        <taxon>Chromadorea</taxon>
        <taxon>Rhabditida</taxon>
        <taxon>Rhabditina</taxon>
        <taxon>Rhabditomorpha</taxon>
        <taxon>Strongyloidea</taxon>
        <taxon>Ancylostomatidae</taxon>
        <taxon>Bunostominae</taxon>
        <taxon>Necator</taxon>
    </lineage>
</organism>
<evidence type="ECO:0008006" key="3">
    <source>
        <dbReference type="Google" id="ProtNLM"/>
    </source>
</evidence>
<reference evidence="1 2" key="1">
    <citation type="submission" date="2023-08" db="EMBL/GenBank/DDBJ databases">
        <title>A Necator americanus chromosomal reference genome.</title>
        <authorList>
            <person name="Ilik V."/>
            <person name="Petrzelkova K.J."/>
            <person name="Pardy F."/>
            <person name="Fuh T."/>
            <person name="Niatou-Singa F.S."/>
            <person name="Gouil Q."/>
            <person name="Baker L."/>
            <person name="Ritchie M.E."/>
            <person name="Jex A.R."/>
            <person name="Gazzola D."/>
            <person name="Li H."/>
            <person name="Toshio Fujiwara R."/>
            <person name="Zhan B."/>
            <person name="Aroian R.V."/>
            <person name="Pafco B."/>
            <person name="Schwarz E.M."/>
        </authorList>
    </citation>
    <scope>NUCLEOTIDE SEQUENCE [LARGE SCALE GENOMIC DNA]</scope>
    <source>
        <strain evidence="1 2">Aroian</strain>
        <tissue evidence="1">Whole animal</tissue>
    </source>
</reference>
<dbReference type="Proteomes" id="UP001303046">
    <property type="component" value="Unassembled WGS sequence"/>
</dbReference>
<evidence type="ECO:0000313" key="1">
    <source>
        <dbReference type="EMBL" id="KAK6743750.1"/>
    </source>
</evidence>
<keyword evidence="2" id="KW-1185">Reference proteome</keyword>
<gene>
    <name evidence="1" type="primary">Necator_chrIII.g11584</name>
    <name evidence="1" type="ORF">RB195_010819</name>
</gene>
<evidence type="ECO:0000313" key="2">
    <source>
        <dbReference type="Proteomes" id="UP001303046"/>
    </source>
</evidence>
<comment type="caution">
    <text evidence="1">The sequence shown here is derived from an EMBL/GenBank/DDBJ whole genome shotgun (WGS) entry which is preliminary data.</text>
</comment>
<protein>
    <recommendedName>
        <fullName evidence="3">Reverse transcriptase domain-containing protein</fullName>
    </recommendedName>
</protein>
<sequence>MSGRNRTARGPDRVTPEHLKNLPPVLNSLARLFTRYLSECKVSREYKMPLCLTFSALKKAFDSVETEAVMEALDN</sequence>
<name>A0ABR1CZX1_NECAM</name>
<dbReference type="EMBL" id="JAVFWL010000003">
    <property type="protein sequence ID" value="KAK6743750.1"/>
    <property type="molecule type" value="Genomic_DNA"/>
</dbReference>